<organism evidence="3 4">
    <name type="scientific">Mycoplana rhizolycopersici</name>
    <dbReference type="NCBI Taxonomy" id="2746702"/>
    <lineage>
        <taxon>Bacteria</taxon>
        <taxon>Pseudomonadati</taxon>
        <taxon>Pseudomonadota</taxon>
        <taxon>Alphaproteobacteria</taxon>
        <taxon>Hyphomicrobiales</taxon>
        <taxon>Rhizobiaceae</taxon>
        <taxon>Mycoplana</taxon>
    </lineage>
</organism>
<keyword evidence="4" id="KW-1185">Reference proteome</keyword>
<dbReference type="CDD" id="cd00761">
    <property type="entry name" value="Glyco_tranf_GTA_type"/>
    <property type="match status" value="1"/>
</dbReference>
<dbReference type="PANTHER" id="PTHR22916">
    <property type="entry name" value="GLYCOSYLTRANSFERASE"/>
    <property type="match status" value="1"/>
</dbReference>
<dbReference type="InterPro" id="IPR001173">
    <property type="entry name" value="Glyco_trans_2-like"/>
</dbReference>
<evidence type="ECO:0000313" key="3">
    <source>
        <dbReference type="EMBL" id="NVP55239.1"/>
    </source>
</evidence>
<accession>A0ABX2QBZ0</accession>
<feature type="compositionally biased region" description="Basic residues" evidence="1">
    <location>
        <begin position="322"/>
        <end position="331"/>
    </location>
</feature>
<gene>
    <name evidence="3" type="ORF">HV823_08215</name>
</gene>
<dbReference type="InterPro" id="IPR029044">
    <property type="entry name" value="Nucleotide-diphossugar_trans"/>
</dbReference>
<reference evidence="3 4" key="1">
    <citation type="submission" date="2020-06" db="EMBL/GenBank/DDBJ databases">
        <title>Rhizobium sp.nov. isolated from the tomato plant.</title>
        <authorList>
            <person name="Thin K.K."/>
            <person name="Zhang X."/>
            <person name="He S."/>
        </authorList>
    </citation>
    <scope>NUCLEOTIDE SEQUENCE [LARGE SCALE GENOMIC DNA]</scope>
    <source>
        <strain evidence="3 4">DBTS2</strain>
    </source>
</reference>
<comment type="caution">
    <text evidence="3">The sequence shown here is derived from an EMBL/GenBank/DDBJ whole genome shotgun (WGS) entry which is preliminary data.</text>
</comment>
<feature type="domain" description="Glycosyltransferase 2-like" evidence="2">
    <location>
        <begin position="9"/>
        <end position="169"/>
    </location>
</feature>
<dbReference type="PANTHER" id="PTHR22916:SF3">
    <property type="entry name" value="UDP-GLCNAC:BETAGAL BETA-1,3-N-ACETYLGLUCOSAMINYLTRANSFERASE-LIKE PROTEIN 1"/>
    <property type="match status" value="1"/>
</dbReference>
<dbReference type="Gene3D" id="3.90.550.10">
    <property type="entry name" value="Spore Coat Polysaccharide Biosynthesis Protein SpsA, Chain A"/>
    <property type="match status" value="1"/>
</dbReference>
<dbReference type="Pfam" id="PF00535">
    <property type="entry name" value="Glycos_transf_2"/>
    <property type="match status" value="1"/>
</dbReference>
<evidence type="ECO:0000259" key="2">
    <source>
        <dbReference type="Pfam" id="PF00535"/>
    </source>
</evidence>
<dbReference type="RefSeq" id="WP_176949235.1">
    <property type="nucleotide sequence ID" value="NZ_JABXYK010000004.1"/>
</dbReference>
<protein>
    <submittedName>
        <fullName evidence="3">Glycosyltransferase family 2 protein</fullName>
    </submittedName>
</protein>
<evidence type="ECO:0000256" key="1">
    <source>
        <dbReference type="SAM" id="MobiDB-lite"/>
    </source>
</evidence>
<name>A0ABX2QBZ0_9HYPH</name>
<proteinExistence type="predicted"/>
<dbReference type="EMBL" id="JABXYK010000004">
    <property type="protein sequence ID" value="NVP55239.1"/>
    <property type="molecule type" value="Genomic_DNA"/>
</dbReference>
<feature type="region of interest" description="Disordered" evidence="1">
    <location>
        <begin position="312"/>
        <end position="331"/>
    </location>
</feature>
<evidence type="ECO:0000313" key="4">
    <source>
        <dbReference type="Proteomes" id="UP000659172"/>
    </source>
</evidence>
<sequence length="331" mass="36908">MIEPPDVTFVIAAYNSAGTIRHAIESALAQRHVSIEIVVVDDASSDDTREVVGQFADPRLKLIALERNRGPGGARNAGLEAARGRWIAILDSDDTVDPDRLARMIARAEKADAQIVVDNLDVVSRDGSRQRMFSESDLARQSQLTLPAFIASNALFRSEHNYGYMKPVFLRGFLQEHALRFDETLRIGEDYILLASALARGGRCVVEPTAGYIYNVRDGSISRVLRKDHVEAMLVSDQRFLMDNRLNSAAQAAQRVRTRSLREARSFLDLVEHLKRGSLLRALRTAISDPAAVRHLRMPIEARLRRLIGRPTRAIKQSSRSPGKRPHTSKG</sequence>
<dbReference type="Proteomes" id="UP000659172">
    <property type="component" value="Unassembled WGS sequence"/>
</dbReference>
<dbReference type="SUPFAM" id="SSF53448">
    <property type="entry name" value="Nucleotide-diphospho-sugar transferases"/>
    <property type="match status" value="1"/>
</dbReference>